<comment type="caution">
    <text evidence="2">The sequence shown here is derived from an EMBL/GenBank/DDBJ whole genome shotgun (WGS) entry which is preliminary data.</text>
</comment>
<dbReference type="Pfam" id="PF23792">
    <property type="entry name" value="CD1375-like"/>
    <property type="match status" value="1"/>
</dbReference>
<dbReference type="Proteomes" id="UP000280791">
    <property type="component" value="Unassembled WGS sequence"/>
</dbReference>
<reference evidence="2 3" key="1">
    <citation type="submission" date="2018-10" db="EMBL/GenBank/DDBJ databases">
        <title>Genomic Encyclopedia of Type Strains, Phase IV (KMG-IV): sequencing the most valuable type-strain genomes for metagenomic binning, comparative biology and taxonomic classification.</title>
        <authorList>
            <person name="Goeker M."/>
        </authorList>
    </citation>
    <scope>NUCLEOTIDE SEQUENCE [LARGE SCALE GENOMIC DNA]</scope>
    <source>
        <strain evidence="2 3">DSM 20549</strain>
    </source>
</reference>
<proteinExistence type="predicted"/>
<accession>A0A497YK58</accession>
<dbReference type="InterPro" id="IPR056265">
    <property type="entry name" value="CD1375-like_dom"/>
</dbReference>
<evidence type="ECO:0000313" key="3">
    <source>
        <dbReference type="Proteomes" id="UP000280791"/>
    </source>
</evidence>
<evidence type="ECO:0000313" key="2">
    <source>
        <dbReference type="EMBL" id="RLJ90112.1"/>
    </source>
</evidence>
<gene>
    <name evidence="2" type="ORF">DFR62_0254</name>
</gene>
<dbReference type="RefSeq" id="WP_277751602.1">
    <property type="nucleotide sequence ID" value="NZ_QBEW01000043.1"/>
</dbReference>
<dbReference type="EMBL" id="RCCP01000001">
    <property type="protein sequence ID" value="RLJ90112.1"/>
    <property type="molecule type" value="Genomic_DNA"/>
</dbReference>
<sequence length="42" mass="4718">MMAMLMAQRVILEKMTFAEVPAMLQPQVKEILVDSGMGFMAE</sequence>
<feature type="domain" description="CD1375-like" evidence="1">
    <location>
        <begin position="1"/>
        <end position="32"/>
    </location>
</feature>
<organism evidence="2 3">
    <name type="scientific">Planococcus citreus</name>
    <dbReference type="NCBI Taxonomy" id="1373"/>
    <lineage>
        <taxon>Bacteria</taxon>
        <taxon>Bacillati</taxon>
        <taxon>Bacillota</taxon>
        <taxon>Bacilli</taxon>
        <taxon>Bacillales</taxon>
        <taxon>Caryophanaceae</taxon>
        <taxon>Planococcus</taxon>
    </lineage>
</organism>
<name>A0A497YK58_9BACL</name>
<protein>
    <recommendedName>
        <fullName evidence="1">CD1375-like domain-containing protein</fullName>
    </recommendedName>
</protein>
<keyword evidence="3" id="KW-1185">Reference proteome</keyword>
<dbReference type="AlphaFoldDB" id="A0A497YK58"/>
<evidence type="ECO:0000259" key="1">
    <source>
        <dbReference type="Pfam" id="PF23792"/>
    </source>
</evidence>